<feature type="transmembrane region" description="Helical" evidence="2">
    <location>
        <begin position="177"/>
        <end position="198"/>
    </location>
</feature>
<feature type="transmembrane region" description="Helical" evidence="2">
    <location>
        <begin position="78"/>
        <end position="103"/>
    </location>
</feature>
<feature type="transmembrane region" description="Helical" evidence="2">
    <location>
        <begin position="47"/>
        <end position="66"/>
    </location>
</feature>
<name>A0ABR1RGS6_9PEZI</name>
<keyword evidence="2" id="KW-0472">Membrane</keyword>
<reference evidence="3 4" key="1">
    <citation type="submission" date="2023-01" db="EMBL/GenBank/DDBJ databases">
        <title>Analysis of 21 Apiospora genomes using comparative genomics revels a genus with tremendous synthesis potential of carbohydrate active enzymes and secondary metabolites.</title>
        <authorList>
            <person name="Sorensen T."/>
        </authorList>
    </citation>
    <scope>NUCLEOTIDE SEQUENCE [LARGE SCALE GENOMIC DNA]</scope>
    <source>
        <strain evidence="3 4">CBS 20057</strain>
    </source>
</reference>
<sequence>MAKWGVTSWLVLVRGLQILGVLVSALCNGFLLVYIHVNKLGLSPAMSALEIMTCSILIYTAIVLLVQHTGKRSIHARTSFIVPFVVGDVLFTGLMIGIITVLARMGVPSNCAGLTRSDCKTLFLCVPHVSHISRIGNVMSENDEPNEPPAGYQTIRFGDGSADHKGVLDKFCALERAYYFISVAMVFSYMITVTLSILRICEGLYTRNNVVDERLTTATELYRLKSNRSKVRGLSTASQARSPPMSPLQPGVTTSPSFPSGPSFPNPDRRQTLQQTAPQQQQQQQQYSAMPPTTRGDPAREGLLIDEQNGDHDAEAEAAMVTDGYRPPGAHSHLHSHSHSDSQGSMPALPPYTPGESSRFMVGHGNESNEMRLSDYVKGRRERKEKRTAACTKIMCNGTGAAAFLGKEGWWTDWYSMLHISGEGRFHLFL</sequence>
<evidence type="ECO:0008006" key="5">
    <source>
        <dbReference type="Google" id="ProtNLM"/>
    </source>
</evidence>
<protein>
    <recommendedName>
        <fullName evidence="5">MARVEL domain-containing protein</fullName>
    </recommendedName>
</protein>
<keyword evidence="2" id="KW-0812">Transmembrane</keyword>
<comment type="caution">
    <text evidence="3">The sequence shown here is derived from an EMBL/GenBank/DDBJ whole genome shotgun (WGS) entry which is preliminary data.</text>
</comment>
<evidence type="ECO:0000256" key="2">
    <source>
        <dbReference type="SAM" id="Phobius"/>
    </source>
</evidence>
<evidence type="ECO:0000313" key="4">
    <source>
        <dbReference type="Proteomes" id="UP001396898"/>
    </source>
</evidence>
<feature type="region of interest" description="Disordered" evidence="1">
    <location>
        <begin position="228"/>
        <end position="300"/>
    </location>
</feature>
<proteinExistence type="predicted"/>
<feature type="transmembrane region" description="Helical" evidence="2">
    <location>
        <begin position="12"/>
        <end position="35"/>
    </location>
</feature>
<keyword evidence="4" id="KW-1185">Reference proteome</keyword>
<dbReference type="Proteomes" id="UP001396898">
    <property type="component" value="Unassembled WGS sequence"/>
</dbReference>
<dbReference type="EMBL" id="JAQQWI010000015">
    <property type="protein sequence ID" value="KAK8012474.1"/>
    <property type="molecule type" value="Genomic_DNA"/>
</dbReference>
<gene>
    <name evidence="3" type="ORF">PG991_009849</name>
</gene>
<feature type="compositionally biased region" description="Low complexity" evidence="1">
    <location>
        <begin position="272"/>
        <end position="286"/>
    </location>
</feature>
<keyword evidence="2" id="KW-1133">Transmembrane helix</keyword>
<organism evidence="3 4">
    <name type="scientific">Apiospora marii</name>
    <dbReference type="NCBI Taxonomy" id="335849"/>
    <lineage>
        <taxon>Eukaryota</taxon>
        <taxon>Fungi</taxon>
        <taxon>Dikarya</taxon>
        <taxon>Ascomycota</taxon>
        <taxon>Pezizomycotina</taxon>
        <taxon>Sordariomycetes</taxon>
        <taxon>Xylariomycetidae</taxon>
        <taxon>Amphisphaeriales</taxon>
        <taxon>Apiosporaceae</taxon>
        <taxon>Apiospora</taxon>
    </lineage>
</organism>
<evidence type="ECO:0000313" key="3">
    <source>
        <dbReference type="EMBL" id="KAK8012474.1"/>
    </source>
</evidence>
<feature type="region of interest" description="Disordered" evidence="1">
    <location>
        <begin position="323"/>
        <end position="357"/>
    </location>
</feature>
<feature type="compositionally biased region" description="Low complexity" evidence="1">
    <location>
        <begin position="250"/>
        <end position="263"/>
    </location>
</feature>
<evidence type="ECO:0000256" key="1">
    <source>
        <dbReference type="SAM" id="MobiDB-lite"/>
    </source>
</evidence>
<accession>A0ABR1RGS6</accession>